<organismHost>
    <name type="scientific">Wiseana cervinata</name>
    <dbReference type="NCBI Taxonomy" id="107013"/>
</organismHost>
<keyword evidence="2" id="KW-1185">Reference proteome</keyword>
<evidence type="ECO:0000313" key="1">
    <source>
        <dbReference type="EMBL" id="ADO00524.1"/>
    </source>
</evidence>
<proteinExistence type="predicted"/>
<organism evidence="1 2">
    <name type="scientific">Wiseana iridescent virus</name>
    <name type="common">WIV</name>
    <name type="synonym">Insect iridescent virus type 9</name>
    <dbReference type="NCBI Taxonomy" id="68347"/>
    <lineage>
        <taxon>Viruses</taxon>
        <taxon>Varidnaviria</taxon>
        <taxon>Bamfordvirae</taxon>
        <taxon>Nucleocytoviricota</taxon>
        <taxon>Megaviricetes</taxon>
        <taxon>Pimascovirales</taxon>
        <taxon>Pimascovirales incertae sedis</taxon>
        <taxon>Iridoviridae</taxon>
        <taxon>Betairidovirinae</taxon>
        <taxon>Chloriridovirus</taxon>
        <taxon>Chloriridovirus wiseana1</taxon>
        <taxon>Invertebrate iridescent virus 9</taxon>
    </lineage>
</organism>
<dbReference type="KEGG" id="vg:10963902"/>
<reference evidence="1 2" key="1">
    <citation type="journal article" date="2011" name="J. Virol.">
        <title>Genomic and proteomic analysis of invertebrate iridovirus type 9.</title>
        <authorList>
            <person name="Wong C.K."/>
            <person name="Young V.L."/>
            <person name="Kleffmann T."/>
            <person name="Ward V.K."/>
        </authorList>
    </citation>
    <scope>NUCLEOTIDE SEQUENCE [LARGE SCALE GENOMIC DNA]</scope>
</reference>
<protein>
    <submittedName>
        <fullName evidence="1">Uncharacterized protein</fullName>
    </submittedName>
</protein>
<dbReference type="EMBL" id="GQ918152">
    <property type="protein sequence ID" value="ADO00524.1"/>
    <property type="molecule type" value="Genomic_DNA"/>
</dbReference>
<dbReference type="RefSeq" id="YP_004732963.1">
    <property type="nucleotide sequence ID" value="NC_015780.1"/>
</dbReference>
<dbReference type="Proteomes" id="UP000112896">
    <property type="component" value="Segment"/>
</dbReference>
<accession>G0T5K6</accession>
<name>G0T5K6_IRV9</name>
<sequence length="133" mass="14950">MLPVASITTSGRCTIGINTTRGSSTYYFGNNKDAFNLGIQLIKNSLLSKVILSDSKELKLTDDLLDHLTKDIVKELLDDKEFYTKLKQHEIFEDENNSLITDDESGDEIVALTKSMQRVIVTDDESDNEERSS</sequence>
<evidence type="ECO:0000313" key="2">
    <source>
        <dbReference type="Proteomes" id="UP000112896"/>
    </source>
</evidence>
<dbReference type="GeneID" id="10963902"/>